<gene>
    <name evidence="1" type="ORF">WMO20_13245</name>
</gene>
<dbReference type="EMBL" id="JBBMEN010000031">
    <property type="protein sequence ID" value="MEQ2386877.1"/>
    <property type="molecule type" value="Genomic_DNA"/>
</dbReference>
<dbReference type="InterPro" id="IPR050792">
    <property type="entry name" value="ADP-ribosylglycohydrolase"/>
</dbReference>
<sequence length="267" mass="29758">MLGAILGDIVGSPYEFDHNNYKHKDFPLLSEKSHFTDDTVMTVAVAVGLIDGKGLPERTFCAVQHEMRFWGREYPHAGYGGMFRRWLHAENPNPYGSFGNGSAMRVSAAGWLFDTLDKTLEMAKVTAEVTHNHPEGIKGAQATAAVIFLARTGHSKPEIKQYVEQTFGYDLNRTCDEIRPTYHHVETCQETVPEAIIAFLESVSFEDALRNAVSLGGDSDTLACITGGIAEAFYGMPQELRDETLKRLPEDIREGYELLCFMIAKMI</sequence>
<evidence type="ECO:0000313" key="1">
    <source>
        <dbReference type="EMBL" id="MEQ2386877.1"/>
    </source>
</evidence>
<name>A0ABV1C5P5_9FIRM</name>
<dbReference type="Pfam" id="PF03747">
    <property type="entry name" value="ADP_ribosyl_GH"/>
    <property type="match status" value="1"/>
</dbReference>
<dbReference type="Gene3D" id="1.10.4080.10">
    <property type="entry name" value="ADP-ribosylation/Crystallin J1"/>
    <property type="match status" value="1"/>
</dbReference>
<reference evidence="1 2" key="1">
    <citation type="submission" date="2024-03" db="EMBL/GenBank/DDBJ databases">
        <title>Human intestinal bacterial collection.</title>
        <authorList>
            <person name="Pauvert C."/>
            <person name="Hitch T.C.A."/>
            <person name="Clavel T."/>
        </authorList>
    </citation>
    <scope>NUCLEOTIDE SEQUENCE [LARGE SCALE GENOMIC DNA]</scope>
    <source>
        <strain evidence="1 2">CLA-AA-H281</strain>
    </source>
</reference>
<dbReference type="SUPFAM" id="SSF101478">
    <property type="entry name" value="ADP-ribosylglycohydrolase"/>
    <property type="match status" value="1"/>
</dbReference>
<proteinExistence type="predicted"/>
<keyword evidence="2" id="KW-1185">Reference proteome</keyword>
<accession>A0ABV1C5P5</accession>
<dbReference type="RefSeq" id="WP_349187158.1">
    <property type="nucleotide sequence ID" value="NZ_JBBMEN010000031.1"/>
</dbReference>
<protein>
    <submittedName>
        <fullName evidence="1">ADP-ribosylglycohydrolase family protein</fullName>
    </submittedName>
</protein>
<dbReference type="PANTHER" id="PTHR16222:SF12">
    <property type="entry name" value="ADP-RIBOSYLGLYCOHYDROLASE-RELATED"/>
    <property type="match status" value="1"/>
</dbReference>
<comment type="caution">
    <text evidence="1">The sequence shown here is derived from an EMBL/GenBank/DDBJ whole genome shotgun (WGS) entry which is preliminary data.</text>
</comment>
<organism evidence="1 2">
    <name type="scientific">Faecalibacterium intestinale</name>
    <dbReference type="NCBI Taxonomy" id="3133155"/>
    <lineage>
        <taxon>Bacteria</taxon>
        <taxon>Bacillati</taxon>
        <taxon>Bacillota</taxon>
        <taxon>Clostridia</taxon>
        <taxon>Eubacteriales</taxon>
        <taxon>Oscillospiraceae</taxon>
        <taxon>Faecalibacterium</taxon>
    </lineage>
</organism>
<dbReference type="InterPro" id="IPR005502">
    <property type="entry name" value="Ribosyl_crysJ1"/>
</dbReference>
<dbReference type="InterPro" id="IPR036705">
    <property type="entry name" value="Ribosyl_crysJ1_sf"/>
</dbReference>
<dbReference type="Proteomes" id="UP001465119">
    <property type="component" value="Unassembled WGS sequence"/>
</dbReference>
<evidence type="ECO:0000313" key="2">
    <source>
        <dbReference type="Proteomes" id="UP001465119"/>
    </source>
</evidence>
<dbReference type="PANTHER" id="PTHR16222">
    <property type="entry name" value="ADP-RIBOSYLGLYCOHYDROLASE"/>
    <property type="match status" value="1"/>
</dbReference>